<evidence type="ECO:0000313" key="1">
    <source>
        <dbReference type="Proteomes" id="UP000887565"/>
    </source>
</evidence>
<keyword evidence="1" id="KW-1185">Reference proteome</keyword>
<dbReference type="WBParaSite" id="nRc.2.0.1.t10788-RA">
    <property type="protein sequence ID" value="nRc.2.0.1.t10788-RA"/>
    <property type="gene ID" value="nRc.2.0.1.g10788"/>
</dbReference>
<reference evidence="2" key="1">
    <citation type="submission" date="2022-11" db="UniProtKB">
        <authorList>
            <consortium name="WormBaseParasite"/>
        </authorList>
    </citation>
    <scope>IDENTIFICATION</scope>
</reference>
<name>A0A915IAI8_ROMCU</name>
<accession>A0A915IAI8</accession>
<proteinExistence type="predicted"/>
<protein>
    <submittedName>
        <fullName evidence="2">Uncharacterized protein</fullName>
    </submittedName>
</protein>
<dbReference type="Proteomes" id="UP000887565">
    <property type="component" value="Unplaced"/>
</dbReference>
<organism evidence="1 2">
    <name type="scientific">Romanomermis culicivorax</name>
    <name type="common">Nematode worm</name>
    <dbReference type="NCBI Taxonomy" id="13658"/>
    <lineage>
        <taxon>Eukaryota</taxon>
        <taxon>Metazoa</taxon>
        <taxon>Ecdysozoa</taxon>
        <taxon>Nematoda</taxon>
        <taxon>Enoplea</taxon>
        <taxon>Dorylaimia</taxon>
        <taxon>Mermithida</taxon>
        <taxon>Mermithoidea</taxon>
        <taxon>Mermithidae</taxon>
        <taxon>Romanomermis</taxon>
    </lineage>
</organism>
<sequence length="151" mass="17895">PIKTVWLIVLNQKIDCHRPASYRSNNYTRLKNCTIGMHYHLCDSQHLMLNLLLNALDLPMLSLLDEMHDWNWIPHNLRGLNNKLNNGLNNKLNHKLENKLNSKPYNNLNKKLNNELNNELNDKLNNKLNNKFNDKLNYQLIYNLNNELIIN</sequence>
<evidence type="ECO:0000313" key="2">
    <source>
        <dbReference type="WBParaSite" id="nRc.2.0.1.t10788-RA"/>
    </source>
</evidence>
<dbReference type="AlphaFoldDB" id="A0A915IAI8"/>